<evidence type="ECO:0000313" key="3">
    <source>
        <dbReference type="EMBL" id="MFD0861226.1"/>
    </source>
</evidence>
<dbReference type="Proteomes" id="UP001596978">
    <property type="component" value="Unassembled WGS sequence"/>
</dbReference>
<comment type="caution">
    <text evidence="3">The sequence shown here is derived from an EMBL/GenBank/DDBJ whole genome shotgun (WGS) entry which is preliminary data.</text>
</comment>
<dbReference type="Gene3D" id="3.40.50.300">
    <property type="entry name" value="P-loop containing nucleotide triphosphate hydrolases"/>
    <property type="match status" value="1"/>
</dbReference>
<accession>A0ABW3CX09</accession>
<organism evidence="3 4">
    <name type="scientific">Sungkyunkwania multivorans</name>
    <dbReference type="NCBI Taxonomy" id="1173618"/>
    <lineage>
        <taxon>Bacteria</taxon>
        <taxon>Pseudomonadati</taxon>
        <taxon>Bacteroidota</taxon>
        <taxon>Flavobacteriia</taxon>
        <taxon>Flavobacteriales</taxon>
        <taxon>Flavobacteriaceae</taxon>
        <taxon>Sungkyunkwania</taxon>
    </lineage>
</organism>
<dbReference type="InterPro" id="IPR038729">
    <property type="entry name" value="Rad50/SbcC_AAA"/>
</dbReference>
<evidence type="ECO:0000259" key="2">
    <source>
        <dbReference type="Pfam" id="PF13476"/>
    </source>
</evidence>
<reference evidence="4" key="1">
    <citation type="journal article" date="2019" name="Int. J. Syst. Evol. Microbiol.">
        <title>The Global Catalogue of Microorganisms (GCM) 10K type strain sequencing project: providing services to taxonomists for standard genome sequencing and annotation.</title>
        <authorList>
            <consortium name="The Broad Institute Genomics Platform"/>
            <consortium name="The Broad Institute Genome Sequencing Center for Infectious Disease"/>
            <person name="Wu L."/>
            <person name="Ma J."/>
        </authorList>
    </citation>
    <scope>NUCLEOTIDE SEQUENCE [LARGE SCALE GENOMIC DNA]</scope>
    <source>
        <strain evidence="4">CCUG 62952</strain>
    </source>
</reference>
<feature type="coiled-coil region" evidence="1">
    <location>
        <begin position="345"/>
        <end position="372"/>
    </location>
</feature>
<feature type="domain" description="Rad50/SbcC-type AAA" evidence="2">
    <location>
        <begin position="16"/>
        <end position="263"/>
    </location>
</feature>
<name>A0ABW3CX09_9FLAO</name>
<protein>
    <submittedName>
        <fullName evidence="3">AAA family ATPase</fullName>
    </submittedName>
</protein>
<evidence type="ECO:0000256" key="1">
    <source>
        <dbReference type="SAM" id="Coils"/>
    </source>
</evidence>
<proteinExistence type="predicted"/>
<sequence length="603" mass="68915">MKTGFILKELRLTGNSVEKASVVFEKGVNIITGPSNVGKTFIFQCLNYMFGGSKPPKSIKQARSYDFIYLEIIDSQNDHYTLLSDLKGGNFQLYNSSIDNIKESEEFEILDRKHNPSSEKTVSAFLLKLNNLAGKRIRTNQKGKTRQISYRDIVKFSMVNETQITTEDSLIISHYTKATEESNVLKLIATGRDDSTVIESLSQNQLANRKGKLEILKEFIIENEKELKTYKVDPSLILAETNSVIEKLSKKHSSLQNKYNEIESKRMEALEVLYIRQSRRRVIEELYKRTDLLKAHYHSDIARLKSTIETSVLLNEENHSANGNCPLCNGEIKQECSIADIKKIIDSCSTEIEKIETLLQELIESEKVLKEEFNDISKAVFSLEKNIDEYTLELDKGVGLEMGFIIEQINRENEKKSIVLGALYKFEQLEKFKKEKEKLENSIPSSNSKESFEYITTASLTPLSKALKSVLEGYNYPNLTDVSYSEEQNDFVISGENRNLSGKGYRAIIYSAFIVALQELISQKDYSIGVPILDSPLVTYRKPENEGEVTISDDLAMDFYRYVTSNNELDQIIIIENEEPPIDIKDKINHIKYSRKNGFIPEK</sequence>
<keyword evidence="4" id="KW-1185">Reference proteome</keyword>
<dbReference type="InterPro" id="IPR027417">
    <property type="entry name" value="P-loop_NTPase"/>
</dbReference>
<dbReference type="Pfam" id="PF13476">
    <property type="entry name" value="AAA_23"/>
    <property type="match status" value="1"/>
</dbReference>
<dbReference type="EMBL" id="JBHTJH010000004">
    <property type="protein sequence ID" value="MFD0861226.1"/>
    <property type="molecule type" value="Genomic_DNA"/>
</dbReference>
<dbReference type="RefSeq" id="WP_386403844.1">
    <property type="nucleotide sequence ID" value="NZ_JBHTJH010000004.1"/>
</dbReference>
<feature type="coiled-coil region" evidence="1">
    <location>
        <begin position="238"/>
        <end position="265"/>
    </location>
</feature>
<evidence type="ECO:0000313" key="4">
    <source>
        <dbReference type="Proteomes" id="UP001596978"/>
    </source>
</evidence>
<gene>
    <name evidence="3" type="ORF">ACFQ1M_03320</name>
</gene>
<keyword evidence="1" id="KW-0175">Coiled coil</keyword>
<dbReference type="SUPFAM" id="SSF75712">
    <property type="entry name" value="Rad50 coiled-coil Zn hook"/>
    <property type="match status" value="1"/>
</dbReference>